<sequence>MKVTANFLYLSGSSFLFGGSAHALVHLLKMER</sequence>
<reference evidence="1" key="1">
    <citation type="submission" date="2014-09" db="EMBL/GenBank/DDBJ databases">
        <authorList>
            <person name="Magalhaes I.L.F."/>
            <person name="Oliveira U."/>
            <person name="Santos F.R."/>
            <person name="Vidigal T.H.D.A."/>
            <person name="Brescovit A.D."/>
            <person name="Santos A.J."/>
        </authorList>
    </citation>
    <scope>NUCLEOTIDE SEQUENCE</scope>
    <source>
        <tissue evidence="1">Shoot tissue taken approximately 20 cm above the soil surface</tissue>
    </source>
</reference>
<dbReference type="AlphaFoldDB" id="A0A0A8ZUY1"/>
<protein>
    <submittedName>
        <fullName evidence="1">Uncharacterized protein</fullName>
    </submittedName>
</protein>
<organism evidence="1">
    <name type="scientific">Arundo donax</name>
    <name type="common">Giant reed</name>
    <name type="synonym">Donax arundinaceus</name>
    <dbReference type="NCBI Taxonomy" id="35708"/>
    <lineage>
        <taxon>Eukaryota</taxon>
        <taxon>Viridiplantae</taxon>
        <taxon>Streptophyta</taxon>
        <taxon>Embryophyta</taxon>
        <taxon>Tracheophyta</taxon>
        <taxon>Spermatophyta</taxon>
        <taxon>Magnoliopsida</taxon>
        <taxon>Liliopsida</taxon>
        <taxon>Poales</taxon>
        <taxon>Poaceae</taxon>
        <taxon>PACMAD clade</taxon>
        <taxon>Arundinoideae</taxon>
        <taxon>Arundineae</taxon>
        <taxon>Arundo</taxon>
    </lineage>
</organism>
<evidence type="ECO:0000313" key="1">
    <source>
        <dbReference type="EMBL" id="JAD43214.1"/>
    </source>
</evidence>
<name>A0A0A8ZUY1_ARUDO</name>
<accession>A0A0A8ZUY1</accession>
<reference evidence="1" key="2">
    <citation type="journal article" date="2015" name="Data Brief">
        <title>Shoot transcriptome of the giant reed, Arundo donax.</title>
        <authorList>
            <person name="Barrero R.A."/>
            <person name="Guerrero F.D."/>
            <person name="Moolhuijzen P."/>
            <person name="Goolsby J.A."/>
            <person name="Tidwell J."/>
            <person name="Bellgard S.E."/>
            <person name="Bellgard M.I."/>
        </authorList>
    </citation>
    <scope>NUCLEOTIDE SEQUENCE</scope>
    <source>
        <tissue evidence="1">Shoot tissue taken approximately 20 cm above the soil surface</tissue>
    </source>
</reference>
<proteinExistence type="predicted"/>
<dbReference type="EMBL" id="GBRH01254681">
    <property type="protein sequence ID" value="JAD43214.1"/>
    <property type="molecule type" value="Transcribed_RNA"/>
</dbReference>